<comment type="caution">
    <text evidence="1">The sequence shown here is derived from an EMBL/GenBank/DDBJ whole genome shotgun (WGS) entry which is preliminary data.</text>
</comment>
<name>A0ABP7CZI2_9ACTN</name>
<evidence type="ECO:0000313" key="2">
    <source>
        <dbReference type="Proteomes" id="UP001500902"/>
    </source>
</evidence>
<dbReference type="Proteomes" id="UP001500902">
    <property type="component" value="Unassembled WGS sequence"/>
</dbReference>
<proteinExistence type="predicted"/>
<dbReference type="RefSeq" id="WP_344888430.1">
    <property type="nucleotide sequence ID" value="NZ_BAAAZP010000149.1"/>
</dbReference>
<gene>
    <name evidence="1" type="ORF">GCM10022224_072450</name>
</gene>
<accession>A0ABP7CZI2</accession>
<protein>
    <recommendedName>
        <fullName evidence="3">Pyridoxamine 5'-phosphate oxidase</fullName>
    </recommendedName>
</protein>
<reference evidence="2" key="1">
    <citation type="journal article" date="2019" name="Int. J. Syst. Evol. Microbiol.">
        <title>The Global Catalogue of Microorganisms (GCM) 10K type strain sequencing project: providing services to taxonomists for standard genome sequencing and annotation.</title>
        <authorList>
            <consortium name="The Broad Institute Genomics Platform"/>
            <consortium name="The Broad Institute Genome Sequencing Center for Infectious Disease"/>
            <person name="Wu L."/>
            <person name="Ma J."/>
        </authorList>
    </citation>
    <scope>NUCLEOTIDE SEQUENCE [LARGE SCALE GENOMIC DNA]</scope>
    <source>
        <strain evidence="2">JCM 16904</strain>
    </source>
</reference>
<evidence type="ECO:0000313" key="1">
    <source>
        <dbReference type="EMBL" id="GAA3696348.1"/>
    </source>
</evidence>
<sequence>MTQWNQIEDVLRRHHVTDVLVPGLIDRDEGPFPMFRPQPLVVHVVLGDEQALRLESVGQNDQLTVRVVDSISLEGVEFFERVEEETDDEIAQASWGEQLFGDGWSQLRCTVARPYTDGGSNAAEGVIKCLALELESRYWLFFDPTWTFGIKIGTAEDMRRWEQEH</sequence>
<evidence type="ECO:0008006" key="3">
    <source>
        <dbReference type="Google" id="ProtNLM"/>
    </source>
</evidence>
<dbReference type="EMBL" id="BAAAZP010000149">
    <property type="protein sequence ID" value="GAA3696348.1"/>
    <property type="molecule type" value="Genomic_DNA"/>
</dbReference>
<organism evidence="1 2">
    <name type="scientific">Nonomuraea antimicrobica</name>
    <dbReference type="NCBI Taxonomy" id="561173"/>
    <lineage>
        <taxon>Bacteria</taxon>
        <taxon>Bacillati</taxon>
        <taxon>Actinomycetota</taxon>
        <taxon>Actinomycetes</taxon>
        <taxon>Streptosporangiales</taxon>
        <taxon>Streptosporangiaceae</taxon>
        <taxon>Nonomuraea</taxon>
    </lineage>
</organism>
<keyword evidence="2" id="KW-1185">Reference proteome</keyword>